<keyword evidence="6 9" id="KW-1133">Transmembrane helix</keyword>
<dbReference type="NCBIfam" id="TIGR00206">
    <property type="entry name" value="fliF"/>
    <property type="match status" value="1"/>
</dbReference>
<name>A0ABP2YP35_TRESO</name>
<keyword evidence="5 9" id="KW-0812">Transmembrane</keyword>
<evidence type="ECO:0000259" key="11">
    <source>
        <dbReference type="Pfam" id="PF08345"/>
    </source>
</evidence>
<organism evidence="12 13">
    <name type="scientific">Treponema socranskii subsp. socranskii VPI DR56BR1116 = ATCC 35536</name>
    <dbReference type="NCBI Taxonomy" id="1125725"/>
    <lineage>
        <taxon>Bacteria</taxon>
        <taxon>Pseudomonadati</taxon>
        <taxon>Spirochaetota</taxon>
        <taxon>Spirochaetia</taxon>
        <taxon>Spirochaetales</taxon>
        <taxon>Treponemataceae</taxon>
        <taxon>Treponema</taxon>
    </lineage>
</organism>
<evidence type="ECO:0000256" key="5">
    <source>
        <dbReference type="ARBA" id="ARBA00022692"/>
    </source>
</evidence>
<sequence>MNEWLKRLTESIRNLWAKGTVVQKVVLFALVALVIVAIVLAASLSSRPTTVRLFNSPVTDETARTRILDKLSEQNVEAYVTDDGYISVGDERTARRMRDVLIGEGLVPSNIDPFASFYNRSWSTTDAEQNVRLKNAITQTVKQHLEAIDDITKADVNIVLPDNSLFISEQNPVTASIILRVKPMSSLLQDPRRIRGIQSLVQTAVEGLRPENITITDADGNVLNDFAAMDAIDTVNLVARQQREIQKLEAYYRAQILKSLQSTYTEDRMRDLNIKIDMDMSKRTSDSTIYTPIQIRADNPRTPYDDSELRDSLTISQQTVTKEWQGTGFNPEGPAGTEGQTPPVYSDMSNVIGRSTETGVTQNNVVNTTQEHKETSPQIDRVSVAANVDGTWTTQLDPKTHQPVIDPETGRIQRVYTPVPTDTLVQTANYIQGAVGYDVSKNYIVTVTNIPYDRTAQFAAEDEAYFAGIRRRLAIMISLGAVALVLVLFIVIRLIMREIERRRRLREEELLRQQQAAREQALWDAKEDGMGVTMSVEESRMAELQENAIAMAKEHPEDVAMLIRTWLMEE</sequence>
<evidence type="ECO:0000256" key="6">
    <source>
        <dbReference type="ARBA" id="ARBA00022989"/>
    </source>
</evidence>
<keyword evidence="8" id="KW-0975">Bacterial flagellum</keyword>
<dbReference type="PRINTS" id="PR01009">
    <property type="entry name" value="FLGMRINGFLIF"/>
</dbReference>
<dbReference type="RefSeq" id="WP_021495422.1">
    <property type="nucleotide sequence ID" value="NZ_AVQI01000008.1"/>
</dbReference>
<dbReference type="InterPro" id="IPR043427">
    <property type="entry name" value="YscJ/FliF"/>
</dbReference>
<feature type="domain" description="Flagellar M-ring C-terminal" evidence="11">
    <location>
        <begin position="260"/>
        <end position="451"/>
    </location>
</feature>
<evidence type="ECO:0000256" key="8">
    <source>
        <dbReference type="ARBA" id="ARBA00023143"/>
    </source>
</evidence>
<keyword evidence="12" id="KW-0966">Cell projection</keyword>
<dbReference type="PANTHER" id="PTHR30046:SF0">
    <property type="entry name" value="FLAGELLAR M-RING PROTEIN"/>
    <property type="match status" value="1"/>
</dbReference>
<keyword evidence="4" id="KW-1003">Cell membrane</keyword>
<dbReference type="InterPro" id="IPR006182">
    <property type="entry name" value="FliF_N_dom"/>
</dbReference>
<dbReference type="EMBL" id="AVQI01000008">
    <property type="protein sequence ID" value="ERK04921.1"/>
    <property type="molecule type" value="Genomic_DNA"/>
</dbReference>
<evidence type="ECO:0000256" key="2">
    <source>
        <dbReference type="ARBA" id="ARBA00004651"/>
    </source>
</evidence>
<evidence type="ECO:0000256" key="3">
    <source>
        <dbReference type="ARBA" id="ARBA00007971"/>
    </source>
</evidence>
<dbReference type="Gene3D" id="3.30.300.30">
    <property type="match status" value="1"/>
</dbReference>
<evidence type="ECO:0000256" key="1">
    <source>
        <dbReference type="ARBA" id="ARBA00004117"/>
    </source>
</evidence>
<accession>A0ABP2YP35</accession>
<evidence type="ECO:0000313" key="13">
    <source>
        <dbReference type="Proteomes" id="UP000016646"/>
    </source>
</evidence>
<proteinExistence type="inferred from homology"/>
<dbReference type="InterPro" id="IPR000067">
    <property type="entry name" value="FlgMring_FliF"/>
</dbReference>
<keyword evidence="12" id="KW-0282">Flagellum</keyword>
<evidence type="ECO:0000313" key="12">
    <source>
        <dbReference type="EMBL" id="ERK04921.1"/>
    </source>
</evidence>
<reference evidence="12 13" key="1">
    <citation type="submission" date="2013-08" db="EMBL/GenBank/DDBJ databases">
        <authorList>
            <person name="Durkin A.S."/>
            <person name="Haft D.R."/>
            <person name="McCorrison J."/>
            <person name="Torralba M."/>
            <person name="Gillis M."/>
            <person name="Haft D.H."/>
            <person name="Methe B."/>
            <person name="Sutton G."/>
            <person name="Nelson K.E."/>
        </authorList>
    </citation>
    <scope>NUCLEOTIDE SEQUENCE [LARGE SCALE GENOMIC DNA]</scope>
    <source>
        <strain evidence="12 13">ATCC 35536</strain>
    </source>
</reference>
<keyword evidence="13" id="KW-1185">Reference proteome</keyword>
<feature type="transmembrane region" description="Helical" evidence="9">
    <location>
        <begin position="473"/>
        <end position="496"/>
    </location>
</feature>
<comment type="similarity">
    <text evidence="3">Belongs to the FliF family.</text>
</comment>
<evidence type="ECO:0000259" key="10">
    <source>
        <dbReference type="Pfam" id="PF01514"/>
    </source>
</evidence>
<dbReference type="Pfam" id="PF01514">
    <property type="entry name" value="YscJ_FliF"/>
    <property type="match status" value="1"/>
</dbReference>
<evidence type="ECO:0000256" key="9">
    <source>
        <dbReference type="SAM" id="Phobius"/>
    </source>
</evidence>
<evidence type="ECO:0000256" key="4">
    <source>
        <dbReference type="ARBA" id="ARBA00022475"/>
    </source>
</evidence>
<keyword evidence="12" id="KW-0969">Cilium</keyword>
<feature type="domain" description="Flagellar M-ring N-terminal" evidence="10">
    <location>
        <begin position="46"/>
        <end position="224"/>
    </location>
</feature>
<evidence type="ECO:0000256" key="7">
    <source>
        <dbReference type="ARBA" id="ARBA00023136"/>
    </source>
</evidence>
<dbReference type="InterPro" id="IPR045851">
    <property type="entry name" value="AMP-bd_C_sf"/>
</dbReference>
<dbReference type="InterPro" id="IPR013556">
    <property type="entry name" value="Flag_M-ring_C"/>
</dbReference>
<comment type="subcellular location">
    <subcellularLocation>
        <location evidence="1">Bacterial flagellum basal body</location>
    </subcellularLocation>
    <subcellularLocation>
        <location evidence="2">Cell membrane</location>
        <topology evidence="2">Multi-pass membrane protein</topology>
    </subcellularLocation>
</comment>
<feature type="transmembrane region" description="Helical" evidence="9">
    <location>
        <begin position="21"/>
        <end position="44"/>
    </location>
</feature>
<keyword evidence="7 9" id="KW-0472">Membrane</keyword>
<comment type="caution">
    <text evidence="12">The sequence shown here is derived from an EMBL/GenBank/DDBJ whole genome shotgun (WGS) entry which is preliminary data.</text>
</comment>
<dbReference type="Proteomes" id="UP000016646">
    <property type="component" value="Unassembled WGS sequence"/>
</dbReference>
<protein>
    <submittedName>
        <fullName evidence="12">Flagellar M-ring protein FliF</fullName>
    </submittedName>
</protein>
<gene>
    <name evidence="12" type="primary">fliF</name>
    <name evidence="12" type="ORF">HMPREF0860_1213</name>
</gene>
<dbReference type="PANTHER" id="PTHR30046">
    <property type="entry name" value="FLAGELLAR M-RING PROTEIN"/>
    <property type="match status" value="1"/>
</dbReference>
<dbReference type="Pfam" id="PF08345">
    <property type="entry name" value="YscJ_FliF_C"/>
    <property type="match status" value="1"/>
</dbReference>